<dbReference type="PANTHER" id="PTHR44675:SF1">
    <property type="entry name" value="P21-ACTIVATED PROTEIN KINASE-INTERACTING PROTEIN 1"/>
    <property type="match status" value="1"/>
</dbReference>
<dbReference type="Gene3D" id="2.130.10.10">
    <property type="entry name" value="YVTN repeat-like/Quinoprotein amine dehydrogenase"/>
    <property type="match status" value="1"/>
</dbReference>
<keyword evidence="1" id="KW-0690">Ribosome biogenesis</keyword>
<dbReference type="EMBL" id="JABWDY010034494">
    <property type="protein sequence ID" value="KAF5182637.1"/>
    <property type="molecule type" value="Genomic_DNA"/>
</dbReference>
<organism evidence="6 7">
    <name type="scientific">Thalictrum thalictroides</name>
    <name type="common">Rue-anemone</name>
    <name type="synonym">Anemone thalictroides</name>
    <dbReference type="NCBI Taxonomy" id="46969"/>
    <lineage>
        <taxon>Eukaryota</taxon>
        <taxon>Viridiplantae</taxon>
        <taxon>Streptophyta</taxon>
        <taxon>Embryophyta</taxon>
        <taxon>Tracheophyta</taxon>
        <taxon>Spermatophyta</taxon>
        <taxon>Magnoliopsida</taxon>
        <taxon>Ranunculales</taxon>
        <taxon>Ranunculaceae</taxon>
        <taxon>Thalictroideae</taxon>
        <taxon>Thalictrum</taxon>
    </lineage>
</organism>
<keyword evidence="7" id="KW-1185">Reference proteome</keyword>
<dbReference type="OrthoDB" id="308449at2759"/>
<protein>
    <submittedName>
        <fullName evidence="6">p21-activated protein kinase-interacting protein 1-like</fullName>
    </submittedName>
</protein>
<name>A0A7J6VD09_THATH</name>
<dbReference type="PRINTS" id="PR00320">
    <property type="entry name" value="GPROTEINBRPT"/>
</dbReference>
<dbReference type="Proteomes" id="UP000554482">
    <property type="component" value="Unassembled WGS sequence"/>
</dbReference>
<dbReference type="GO" id="GO:0016301">
    <property type="term" value="F:kinase activity"/>
    <property type="evidence" value="ECO:0007669"/>
    <property type="project" value="UniProtKB-KW"/>
</dbReference>
<dbReference type="InterPro" id="IPR001680">
    <property type="entry name" value="WD40_rpt"/>
</dbReference>
<dbReference type="InterPro" id="IPR051959">
    <property type="entry name" value="PAK1-Kinase_Regulator"/>
</dbReference>
<keyword evidence="3" id="KW-0677">Repeat</keyword>
<dbReference type="AlphaFoldDB" id="A0A7J6VD09"/>
<reference evidence="6 7" key="1">
    <citation type="submission" date="2020-06" db="EMBL/GenBank/DDBJ databases">
        <title>Transcriptomic and genomic resources for Thalictrum thalictroides and T. hernandezii: Facilitating candidate gene discovery in an emerging model plant lineage.</title>
        <authorList>
            <person name="Arias T."/>
            <person name="Riano-Pachon D.M."/>
            <person name="Di Stilio V.S."/>
        </authorList>
    </citation>
    <scope>NUCLEOTIDE SEQUENCE [LARGE SCALE GENOMIC DNA]</scope>
    <source>
        <strain evidence="7">cv. WT478/WT964</strain>
        <tissue evidence="6">Leaves</tissue>
    </source>
</reference>
<dbReference type="SUPFAM" id="SSF50978">
    <property type="entry name" value="WD40 repeat-like"/>
    <property type="match status" value="1"/>
</dbReference>
<dbReference type="PROSITE" id="PS50082">
    <property type="entry name" value="WD_REPEATS_2"/>
    <property type="match status" value="1"/>
</dbReference>
<keyword evidence="2 4" id="KW-0853">WD repeat</keyword>
<comment type="caution">
    <text evidence="6">The sequence shown here is derived from an EMBL/GenBank/DDBJ whole genome shotgun (WGS) entry which is preliminary data.</text>
</comment>
<proteinExistence type="predicted"/>
<gene>
    <name evidence="6" type="ORF">FRX31_027779</name>
</gene>
<dbReference type="GO" id="GO:0042254">
    <property type="term" value="P:ribosome biogenesis"/>
    <property type="evidence" value="ECO:0007669"/>
    <property type="project" value="UniProtKB-KW"/>
</dbReference>
<dbReference type="Pfam" id="PF00400">
    <property type="entry name" value="WD40"/>
    <property type="match status" value="4"/>
</dbReference>
<feature type="region of interest" description="Disordered" evidence="5">
    <location>
        <begin position="308"/>
        <end position="333"/>
    </location>
</feature>
<dbReference type="InterPro" id="IPR015943">
    <property type="entry name" value="WD40/YVTN_repeat-like_dom_sf"/>
</dbReference>
<evidence type="ECO:0000256" key="2">
    <source>
        <dbReference type="ARBA" id="ARBA00022574"/>
    </source>
</evidence>
<dbReference type="InterPro" id="IPR036322">
    <property type="entry name" value="WD40_repeat_dom_sf"/>
</dbReference>
<dbReference type="PROSITE" id="PS00678">
    <property type="entry name" value="WD_REPEATS_1"/>
    <property type="match status" value="1"/>
</dbReference>
<dbReference type="InterPro" id="IPR020472">
    <property type="entry name" value="WD40_PAC1"/>
</dbReference>
<dbReference type="PANTHER" id="PTHR44675">
    <property type="entry name" value="PAK1 INTERACTING PROTEIN 1"/>
    <property type="match status" value="1"/>
</dbReference>
<keyword evidence="6" id="KW-0808">Transferase</keyword>
<keyword evidence="6" id="KW-0418">Kinase</keyword>
<accession>A0A7J6VD09</accession>
<sequence length="333" mass="35965">MTLVAGSYEKFIWGFSLKTAGSLTLKPLFSYPSHLSTIKCVAVSGPVAVSGGADDAIKIYDLSSCSEVGSLMDQGAVTALSFYNPSSLSFPRNLLSGSDGGTVSIYDADPFVHLKTIKAHKKGINDLAIHPSGTVALSVGRDSGFAMLNLVRGRRSYFQKIDKEATILKYDLEGGKFFMVHEEKVSIHNSEDAKLVLELENQKRILCIAAATNGLLFTGGEDRNVTAWDTNSGQAAYCLEGAHASRVKGIVILSDKAGGIEDVDEPYLVASASSDGVIRVWDVRMARKENPTPLTERSTKSRLTCLAGSTLKSVTKPHVEKRKRADKELDEEE</sequence>
<evidence type="ECO:0000256" key="4">
    <source>
        <dbReference type="PROSITE-ProRule" id="PRU00221"/>
    </source>
</evidence>
<evidence type="ECO:0000256" key="3">
    <source>
        <dbReference type="ARBA" id="ARBA00022737"/>
    </source>
</evidence>
<feature type="repeat" description="WD" evidence="4">
    <location>
        <begin position="268"/>
        <end position="291"/>
    </location>
</feature>
<dbReference type="InterPro" id="IPR019775">
    <property type="entry name" value="WD40_repeat_CS"/>
</dbReference>
<evidence type="ECO:0000256" key="5">
    <source>
        <dbReference type="SAM" id="MobiDB-lite"/>
    </source>
</evidence>
<evidence type="ECO:0000313" key="7">
    <source>
        <dbReference type="Proteomes" id="UP000554482"/>
    </source>
</evidence>
<evidence type="ECO:0000313" key="6">
    <source>
        <dbReference type="EMBL" id="KAF5182637.1"/>
    </source>
</evidence>
<evidence type="ECO:0000256" key="1">
    <source>
        <dbReference type="ARBA" id="ARBA00022517"/>
    </source>
</evidence>
<dbReference type="SMART" id="SM00320">
    <property type="entry name" value="WD40"/>
    <property type="match status" value="5"/>
</dbReference>